<evidence type="ECO:0000256" key="1">
    <source>
        <dbReference type="SAM" id="MobiDB-lite"/>
    </source>
</evidence>
<dbReference type="EMBL" id="BDRX01000027">
    <property type="protein sequence ID" value="GBF91865.1"/>
    <property type="molecule type" value="Genomic_DNA"/>
</dbReference>
<feature type="region of interest" description="Disordered" evidence="1">
    <location>
        <begin position="194"/>
        <end position="219"/>
    </location>
</feature>
<evidence type="ECO:0000259" key="2">
    <source>
        <dbReference type="Pfam" id="PF00085"/>
    </source>
</evidence>
<dbReference type="FunCoup" id="A0A2V0P455">
    <property type="interactions" value="1842"/>
</dbReference>
<gene>
    <name evidence="3" type="ORF">Rsub_04970</name>
</gene>
<sequence length="219" mass="25293">MAAPGALAQHAMEQAVLSVAKRLEDQLDDQLHRLENLKDDDLERIRQKRIDDMRRQQEMSREWVARGHGAYTELSDEKQFFKEVKGEERVVAHFYRESSWPCKVVDKHLELLCRKHLETKFFKVNAEKSPYLTEKLKVWMLPTLALIKNEKVVDYVVGFDDLGGKDDFATEALEERLAAADALKLSDAPIAAARQQQQQRSVRSGIYQRASDDEDSDFD</sequence>
<dbReference type="STRING" id="307507.A0A2V0P455"/>
<accession>A0A2V0P455</accession>
<evidence type="ECO:0000313" key="3">
    <source>
        <dbReference type="EMBL" id="GBF91865.1"/>
    </source>
</evidence>
<dbReference type="Proteomes" id="UP000247498">
    <property type="component" value="Unassembled WGS sequence"/>
</dbReference>
<dbReference type="AlphaFoldDB" id="A0A2V0P455"/>
<dbReference type="OrthoDB" id="10257948at2759"/>
<organism evidence="3 4">
    <name type="scientific">Raphidocelis subcapitata</name>
    <dbReference type="NCBI Taxonomy" id="307507"/>
    <lineage>
        <taxon>Eukaryota</taxon>
        <taxon>Viridiplantae</taxon>
        <taxon>Chlorophyta</taxon>
        <taxon>core chlorophytes</taxon>
        <taxon>Chlorophyceae</taxon>
        <taxon>CS clade</taxon>
        <taxon>Sphaeropleales</taxon>
        <taxon>Selenastraceae</taxon>
        <taxon>Raphidocelis</taxon>
    </lineage>
</organism>
<dbReference type="InterPro" id="IPR036249">
    <property type="entry name" value="Thioredoxin-like_sf"/>
</dbReference>
<protein>
    <recommendedName>
        <fullName evidence="2">Thioredoxin domain-containing protein</fullName>
    </recommendedName>
</protein>
<proteinExistence type="predicted"/>
<comment type="caution">
    <text evidence="3">The sequence shown here is derived from an EMBL/GenBank/DDBJ whole genome shotgun (WGS) entry which is preliminary data.</text>
</comment>
<dbReference type="CDD" id="cd02989">
    <property type="entry name" value="Phd_like_TxnDC9"/>
    <property type="match status" value="1"/>
</dbReference>
<dbReference type="Pfam" id="PF00085">
    <property type="entry name" value="Thioredoxin"/>
    <property type="match status" value="1"/>
</dbReference>
<dbReference type="InParanoid" id="A0A2V0P455"/>
<dbReference type="Gene3D" id="3.40.30.10">
    <property type="entry name" value="Glutaredoxin"/>
    <property type="match status" value="1"/>
</dbReference>
<name>A0A2V0P455_9CHLO</name>
<dbReference type="SUPFAM" id="SSF52833">
    <property type="entry name" value="Thioredoxin-like"/>
    <property type="match status" value="1"/>
</dbReference>
<evidence type="ECO:0000313" key="4">
    <source>
        <dbReference type="Proteomes" id="UP000247498"/>
    </source>
</evidence>
<reference evidence="3 4" key="1">
    <citation type="journal article" date="2018" name="Sci. Rep.">
        <title>Raphidocelis subcapitata (=Pseudokirchneriella subcapitata) provides an insight into genome evolution and environmental adaptations in the Sphaeropleales.</title>
        <authorList>
            <person name="Suzuki S."/>
            <person name="Yamaguchi H."/>
            <person name="Nakajima N."/>
            <person name="Kawachi M."/>
        </authorList>
    </citation>
    <scope>NUCLEOTIDE SEQUENCE [LARGE SCALE GENOMIC DNA]</scope>
    <source>
        <strain evidence="3 4">NIES-35</strain>
    </source>
</reference>
<keyword evidence="4" id="KW-1185">Reference proteome</keyword>
<feature type="domain" description="Thioredoxin" evidence="2">
    <location>
        <begin position="76"/>
        <end position="159"/>
    </location>
</feature>
<dbReference type="InterPro" id="IPR013766">
    <property type="entry name" value="Thioredoxin_domain"/>
</dbReference>
<dbReference type="PANTHER" id="PTHR21148">
    <property type="entry name" value="THIOREDOXIN DOMAIN-CONTAINING PROTEIN 9"/>
    <property type="match status" value="1"/>
</dbReference>